<dbReference type="AlphaFoldDB" id="A0A517ZGB8"/>
<dbReference type="CDD" id="cd00085">
    <property type="entry name" value="HNHc"/>
    <property type="match status" value="1"/>
</dbReference>
<dbReference type="OrthoDB" id="9802901at2"/>
<reference evidence="2 3" key="1">
    <citation type="submission" date="2019-02" db="EMBL/GenBank/DDBJ databases">
        <title>Deep-cultivation of Planctomycetes and their phenomic and genomic characterization uncovers novel biology.</title>
        <authorList>
            <person name="Wiegand S."/>
            <person name="Jogler M."/>
            <person name="Boedeker C."/>
            <person name="Pinto D."/>
            <person name="Vollmers J."/>
            <person name="Rivas-Marin E."/>
            <person name="Kohn T."/>
            <person name="Peeters S.H."/>
            <person name="Heuer A."/>
            <person name="Rast P."/>
            <person name="Oberbeckmann S."/>
            <person name="Bunk B."/>
            <person name="Jeske O."/>
            <person name="Meyerdierks A."/>
            <person name="Storesund J.E."/>
            <person name="Kallscheuer N."/>
            <person name="Luecker S."/>
            <person name="Lage O.M."/>
            <person name="Pohl T."/>
            <person name="Merkel B.J."/>
            <person name="Hornburger P."/>
            <person name="Mueller R.-W."/>
            <person name="Bruemmer F."/>
            <person name="Labrenz M."/>
            <person name="Spormann A.M."/>
            <person name="Op den Camp H."/>
            <person name="Overmann J."/>
            <person name="Amann R."/>
            <person name="Jetten M.S.M."/>
            <person name="Mascher T."/>
            <person name="Medema M.H."/>
            <person name="Devos D.P."/>
            <person name="Kaster A.-K."/>
            <person name="Ovreas L."/>
            <person name="Rohde M."/>
            <person name="Galperin M.Y."/>
            <person name="Jogler C."/>
        </authorList>
    </citation>
    <scope>NUCLEOTIDE SEQUENCE [LARGE SCALE GENOMIC DNA]</scope>
    <source>
        <strain evidence="2 3">Mal4</strain>
    </source>
</reference>
<organism evidence="2 3">
    <name type="scientific">Maioricimonas rarisocia</name>
    <dbReference type="NCBI Taxonomy" id="2528026"/>
    <lineage>
        <taxon>Bacteria</taxon>
        <taxon>Pseudomonadati</taxon>
        <taxon>Planctomycetota</taxon>
        <taxon>Planctomycetia</taxon>
        <taxon>Planctomycetales</taxon>
        <taxon>Planctomycetaceae</taxon>
        <taxon>Maioricimonas</taxon>
    </lineage>
</organism>
<dbReference type="KEGG" id="mri:Mal4_58690"/>
<evidence type="ECO:0000259" key="1">
    <source>
        <dbReference type="SMART" id="SM00507"/>
    </source>
</evidence>
<name>A0A517ZGB8_9PLAN</name>
<keyword evidence="2" id="KW-0255">Endonuclease</keyword>
<protein>
    <submittedName>
        <fullName evidence="2">CRISPR-associated endonuclease Cas9</fullName>
    </submittedName>
</protein>
<dbReference type="PANTHER" id="PTHR33877:SF1">
    <property type="entry name" value="TYPE IV METHYL-DIRECTED RESTRICTION ENZYME ECOKMCRA"/>
    <property type="match status" value="1"/>
</dbReference>
<dbReference type="GO" id="GO:0004519">
    <property type="term" value="F:endonuclease activity"/>
    <property type="evidence" value="ECO:0007669"/>
    <property type="project" value="UniProtKB-KW"/>
</dbReference>
<keyword evidence="3" id="KW-1185">Reference proteome</keyword>
<feature type="domain" description="HNH nuclease" evidence="1">
    <location>
        <begin position="54"/>
        <end position="102"/>
    </location>
</feature>
<dbReference type="RefSeq" id="WP_145372982.1">
    <property type="nucleotide sequence ID" value="NZ_CP036275.1"/>
</dbReference>
<dbReference type="PANTHER" id="PTHR33877">
    <property type="entry name" value="SLL1193 PROTEIN"/>
    <property type="match status" value="1"/>
</dbReference>
<keyword evidence="2" id="KW-0540">Nuclease</keyword>
<dbReference type="Proteomes" id="UP000320496">
    <property type="component" value="Chromosome"/>
</dbReference>
<keyword evidence="2" id="KW-0378">Hydrolase</keyword>
<proteinExistence type="predicted"/>
<evidence type="ECO:0000313" key="3">
    <source>
        <dbReference type="Proteomes" id="UP000320496"/>
    </source>
</evidence>
<dbReference type="EMBL" id="CP036275">
    <property type="protein sequence ID" value="QDU41501.1"/>
    <property type="molecule type" value="Genomic_DNA"/>
</dbReference>
<dbReference type="InterPro" id="IPR003615">
    <property type="entry name" value="HNH_nuc"/>
</dbReference>
<evidence type="ECO:0000313" key="2">
    <source>
        <dbReference type="EMBL" id="QDU41501.1"/>
    </source>
</evidence>
<dbReference type="GO" id="GO:0008270">
    <property type="term" value="F:zinc ion binding"/>
    <property type="evidence" value="ECO:0007669"/>
    <property type="project" value="InterPro"/>
</dbReference>
<dbReference type="InterPro" id="IPR002711">
    <property type="entry name" value="HNH"/>
</dbReference>
<dbReference type="Gene3D" id="1.10.30.50">
    <property type="match status" value="1"/>
</dbReference>
<gene>
    <name evidence="2" type="primary">cas9_3</name>
    <name evidence="2" type="ORF">Mal4_58690</name>
</gene>
<sequence>MPRHVKNVGELIAWQYAKLICQSAFGCRDDYGFIMSTYKRLVTGRIKPSTILRENKLLVLHGEQCVYCGISGQFEWEHIIPLSRGGPDTIDNLVRACGQCNRSKGARDPIEWYGTKRIGELPRLVMGKLLKLVHEAHDRRGTLTSPVTGKSSIDLPQLTRVFHEVDDTPQTVE</sequence>
<dbReference type="GO" id="GO:0003676">
    <property type="term" value="F:nucleic acid binding"/>
    <property type="evidence" value="ECO:0007669"/>
    <property type="project" value="InterPro"/>
</dbReference>
<dbReference type="Pfam" id="PF01844">
    <property type="entry name" value="HNH"/>
    <property type="match status" value="1"/>
</dbReference>
<accession>A0A517ZGB8</accession>
<dbReference type="SMART" id="SM00507">
    <property type="entry name" value="HNHc"/>
    <property type="match status" value="1"/>
</dbReference>
<dbReference type="InterPro" id="IPR052892">
    <property type="entry name" value="NA-targeting_endonuclease"/>
</dbReference>